<protein>
    <submittedName>
        <fullName evidence="2">Uncharacterized protein</fullName>
    </submittedName>
</protein>
<dbReference type="EMBL" id="AJWJ01000442">
    <property type="protein sequence ID" value="KAF2070824.1"/>
    <property type="molecule type" value="Genomic_DNA"/>
</dbReference>
<dbReference type="Gene3D" id="3.30.1200.10">
    <property type="entry name" value="YggU-like"/>
    <property type="match status" value="1"/>
</dbReference>
<comment type="similarity">
    <text evidence="1">Belongs to the UPF0235 family.</text>
</comment>
<dbReference type="InterPro" id="IPR036591">
    <property type="entry name" value="YggU-like_sf"/>
</dbReference>
<reference evidence="2" key="1">
    <citation type="submission" date="2020-01" db="EMBL/GenBank/DDBJ databases">
        <title>Development of genomics and gene disruption for Polysphondylium violaceum indicates a role for the polyketide synthase stlB in stalk morphogenesis.</title>
        <authorList>
            <person name="Narita B."/>
            <person name="Kawabe Y."/>
            <person name="Kin K."/>
            <person name="Saito T."/>
            <person name="Gibbs R."/>
            <person name="Kuspa A."/>
            <person name="Muzny D."/>
            <person name="Queller D."/>
            <person name="Richards S."/>
            <person name="Strassman J."/>
            <person name="Sucgang R."/>
            <person name="Worley K."/>
            <person name="Schaap P."/>
        </authorList>
    </citation>
    <scope>NUCLEOTIDE SEQUENCE</scope>
    <source>
        <strain evidence="2">QSvi11</strain>
    </source>
</reference>
<dbReference type="PANTHER" id="PTHR13420">
    <property type="entry name" value="UPF0235 PROTEIN C15ORF40"/>
    <property type="match status" value="1"/>
</dbReference>
<evidence type="ECO:0000313" key="3">
    <source>
        <dbReference type="Proteomes" id="UP000695562"/>
    </source>
</evidence>
<sequence length="114" mass="13069">MSSSTKNDSKKKTTINDQEQNSVKIYIDVRPNAKESSIESFQDNVLSVRIDQPPIDGAANKELIEFLSKELSIKKRNINLDKGSKSRNKLLVFDIENESITKDQLFQRIENKLK</sequence>
<evidence type="ECO:0000256" key="1">
    <source>
        <dbReference type="ARBA" id="ARBA00010364"/>
    </source>
</evidence>
<proteinExistence type="inferred from homology"/>
<dbReference type="Proteomes" id="UP000695562">
    <property type="component" value="Unassembled WGS sequence"/>
</dbReference>
<dbReference type="SUPFAM" id="SSF69786">
    <property type="entry name" value="YggU-like"/>
    <property type="match status" value="1"/>
</dbReference>
<dbReference type="AlphaFoldDB" id="A0A8J4PP20"/>
<keyword evidence="3" id="KW-1185">Reference proteome</keyword>
<dbReference type="HAMAP" id="MF_00634">
    <property type="entry name" value="UPF0235"/>
    <property type="match status" value="1"/>
</dbReference>
<dbReference type="GO" id="GO:0005737">
    <property type="term" value="C:cytoplasm"/>
    <property type="evidence" value="ECO:0007669"/>
    <property type="project" value="TreeGrafter"/>
</dbReference>
<dbReference type="OrthoDB" id="244097at2759"/>
<comment type="caution">
    <text evidence="2">The sequence shown here is derived from an EMBL/GenBank/DDBJ whole genome shotgun (WGS) entry which is preliminary data.</text>
</comment>
<dbReference type="Pfam" id="PF02594">
    <property type="entry name" value="DUF167"/>
    <property type="match status" value="1"/>
</dbReference>
<evidence type="ECO:0000313" key="2">
    <source>
        <dbReference type="EMBL" id="KAF2070824.1"/>
    </source>
</evidence>
<gene>
    <name evidence="2" type="ORF">CYY_007848</name>
</gene>
<organism evidence="2 3">
    <name type="scientific">Polysphondylium violaceum</name>
    <dbReference type="NCBI Taxonomy" id="133409"/>
    <lineage>
        <taxon>Eukaryota</taxon>
        <taxon>Amoebozoa</taxon>
        <taxon>Evosea</taxon>
        <taxon>Eumycetozoa</taxon>
        <taxon>Dictyostelia</taxon>
        <taxon>Dictyosteliales</taxon>
        <taxon>Dictyosteliaceae</taxon>
        <taxon>Polysphondylium</taxon>
    </lineage>
</organism>
<accession>A0A8J4PP20</accession>
<dbReference type="SMART" id="SM01152">
    <property type="entry name" value="DUF167"/>
    <property type="match status" value="1"/>
</dbReference>
<dbReference type="PANTHER" id="PTHR13420:SF7">
    <property type="entry name" value="UPF0235 PROTEIN C15ORF40"/>
    <property type="match status" value="1"/>
</dbReference>
<name>A0A8J4PP20_9MYCE</name>
<dbReference type="InterPro" id="IPR003746">
    <property type="entry name" value="DUF167"/>
</dbReference>
<dbReference type="NCBIfam" id="TIGR00251">
    <property type="entry name" value="DUF167 family protein"/>
    <property type="match status" value="1"/>
</dbReference>